<dbReference type="InterPro" id="IPR028082">
    <property type="entry name" value="Peripla_BP_I"/>
</dbReference>
<dbReference type="SMART" id="SM00354">
    <property type="entry name" value="HTH_LACI"/>
    <property type="match status" value="1"/>
</dbReference>
<gene>
    <name evidence="6" type="ORF">SAMN06265360_10544</name>
</gene>
<protein>
    <submittedName>
        <fullName evidence="6">Transcriptional regulator, LacI family</fullName>
    </submittedName>
</protein>
<dbReference type="CDD" id="cd06267">
    <property type="entry name" value="PBP1_LacI_sugar_binding-like"/>
    <property type="match status" value="1"/>
</dbReference>
<dbReference type="Gene3D" id="1.10.260.40">
    <property type="entry name" value="lambda repressor-like DNA-binding domains"/>
    <property type="match status" value="1"/>
</dbReference>
<feature type="domain" description="HTH lacI-type" evidence="5">
    <location>
        <begin position="21"/>
        <end position="75"/>
    </location>
</feature>
<dbReference type="PANTHER" id="PTHR30146">
    <property type="entry name" value="LACI-RELATED TRANSCRIPTIONAL REPRESSOR"/>
    <property type="match status" value="1"/>
</dbReference>
<sequence>MQEKPAQRPGGDGGQRSERRPTMADVAARAGVSRALVSLVFRNAPGASEQTRERVFQVAEEIGYRPDSAARLLASSRTKVLGVTITLRHPFHAEIVERIYPVAEELGYEILLSAVAPTHSEHRAIDALLDHRCEGVILLAEVDEHYLTTVGKKVPAVAVSTRATGAGVDLVHSAEAKGVRQALDHLITLGHKKIVHIDGGDGAGSTERRRAYRAAMRKHNLAECARVIPGDHTEQAGVRGAELMLSEGELPTAVLASNDRCALGLLDALRRAGVRVPDDASVVGYDDSHVATLSYIDLTTVHQDVEGIAQRAVRAVVERIEEPGSDPREFVLEPSLVVRGTTAPPRSV</sequence>
<evidence type="ECO:0000313" key="7">
    <source>
        <dbReference type="Proteomes" id="UP000198348"/>
    </source>
</evidence>
<dbReference type="AlphaFoldDB" id="A0A238W237"/>
<keyword evidence="1" id="KW-0805">Transcription regulation</keyword>
<dbReference type="Pfam" id="PF13377">
    <property type="entry name" value="Peripla_BP_3"/>
    <property type="match status" value="1"/>
</dbReference>
<evidence type="ECO:0000256" key="4">
    <source>
        <dbReference type="SAM" id="MobiDB-lite"/>
    </source>
</evidence>
<dbReference type="InterPro" id="IPR000843">
    <property type="entry name" value="HTH_LacI"/>
</dbReference>
<dbReference type="PANTHER" id="PTHR30146:SF109">
    <property type="entry name" value="HTH-TYPE TRANSCRIPTIONAL REGULATOR GALS"/>
    <property type="match status" value="1"/>
</dbReference>
<dbReference type="CDD" id="cd01392">
    <property type="entry name" value="HTH_LacI"/>
    <property type="match status" value="1"/>
</dbReference>
<dbReference type="PROSITE" id="PS50932">
    <property type="entry name" value="HTH_LACI_2"/>
    <property type="match status" value="1"/>
</dbReference>
<dbReference type="Gene3D" id="3.40.50.2300">
    <property type="match status" value="2"/>
</dbReference>
<dbReference type="GO" id="GO:0000976">
    <property type="term" value="F:transcription cis-regulatory region binding"/>
    <property type="evidence" value="ECO:0007669"/>
    <property type="project" value="TreeGrafter"/>
</dbReference>
<feature type="region of interest" description="Disordered" evidence="4">
    <location>
        <begin position="1"/>
        <end position="24"/>
    </location>
</feature>
<keyword evidence="3" id="KW-0804">Transcription</keyword>
<evidence type="ECO:0000256" key="1">
    <source>
        <dbReference type="ARBA" id="ARBA00023015"/>
    </source>
</evidence>
<evidence type="ECO:0000313" key="6">
    <source>
        <dbReference type="EMBL" id="SNR40620.1"/>
    </source>
</evidence>
<dbReference type="GO" id="GO:0003700">
    <property type="term" value="F:DNA-binding transcription factor activity"/>
    <property type="evidence" value="ECO:0007669"/>
    <property type="project" value="TreeGrafter"/>
</dbReference>
<keyword evidence="7" id="KW-1185">Reference proteome</keyword>
<dbReference type="Pfam" id="PF00356">
    <property type="entry name" value="LacI"/>
    <property type="match status" value="1"/>
</dbReference>
<name>A0A238W237_9PSEU</name>
<dbReference type="InterPro" id="IPR046335">
    <property type="entry name" value="LacI/GalR-like_sensor"/>
</dbReference>
<keyword evidence="2" id="KW-0238">DNA-binding</keyword>
<evidence type="ECO:0000259" key="5">
    <source>
        <dbReference type="PROSITE" id="PS50932"/>
    </source>
</evidence>
<dbReference type="InterPro" id="IPR010982">
    <property type="entry name" value="Lambda_DNA-bd_dom_sf"/>
</dbReference>
<evidence type="ECO:0000256" key="3">
    <source>
        <dbReference type="ARBA" id="ARBA00023163"/>
    </source>
</evidence>
<proteinExistence type="predicted"/>
<dbReference type="EMBL" id="FZNW01000005">
    <property type="protein sequence ID" value="SNR40620.1"/>
    <property type="molecule type" value="Genomic_DNA"/>
</dbReference>
<dbReference type="Proteomes" id="UP000198348">
    <property type="component" value="Unassembled WGS sequence"/>
</dbReference>
<dbReference type="SUPFAM" id="SSF47413">
    <property type="entry name" value="lambda repressor-like DNA-binding domains"/>
    <property type="match status" value="1"/>
</dbReference>
<organism evidence="6 7">
    <name type="scientific">Haloechinothrix alba</name>
    <dbReference type="NCBI Taxonomy" id="664784"/>
    <lineage>
        <taxon>Bacteria</taxon>
        <taxon>Bacillati</taxon>
        <taxon>Actinomycetota</taxon>
        <taxon>Actinomycetes</taxon>
        <taxon>Pseudonocardiales</taxon>
        <taxon>Pseudonocardiaceae</taxon>
        <taxon>Haloechinothrix</taxon>
    </lineage>
</organism>
<reference evidence="6 7" key="1">
    <citation type="submission" date="2017-06" db="EMBL/GenBank/DDBJ databases">
        <authorList>
            <person name="Kim H.J."/>
            <person name="Triplett B.A."/>
        </authorList>
    </citation>
    <scope>NUCLEOTIDE SEQUENCE [LARGE SCALE GENOMIC DNA]</scope>
    <source>
        <strain evidence="6 7">DSM 45207</strain>
    </source>
</reference>
<dbReference type="SUPFAM" id="SSF53822">
    <property type="entry name" value="Periplasmic binding protein-like I"/>
    <property type="match status" value="1"/>
</dbReference>
<dbReference type="RefSeq" id="WP_245818573.1">
    <property type="nucleotide sequence ID" value="NZ_FZNW01000005.1"/>
</dbReference>
<accession>A0A238W237</accession>
<evidence type="ECO:0000256" key="2">
    <source>
        <dbReference type="ARBA" id="ARBA00023125"/>
    </source>
</evidence>